<name>A0A9N8HAV3_9STRA</name>
<sequence length="273" mass="29142">MRISFLVVVVCVLAVDGRSFAREEETYNNHHRHLRRSLQQDCPLPDSTIDCSDITFDPVNCAGCPYDNVCLSDAAGWSSCDRICPIAISRSSSCLQGGSVECGAALCYYETICQGKDVGFDSSSCTNIDCPAPGLGLCTMEWVPVVCGPSTCLYSNTCLASLSGWNVEEDCILAEEEEEAVPEEACPQPQAGSVCPFILLPVTCGGCNYSNECLANAAGLYDCSSNLDPPTEPCDGPDCSEDLDITNIETMDPSSTVGPTMGETFVVTQVPWT</sequence>
<feature type="chain" id="PRO_5040447936" description="TIL domain-containing protein" evidence="1">
    <location>
        <begin position="22"/>
        <end position="273"/>
    </location>
</feature>
<dbReference type="OrthoDB" id="2121326at2759"/>
<comment type="caution">
    <text evidence="2">The sequence shown here is derived from an EMBL/GenBank/DDBJ whole genome shotgun (WGS) entry which is preliminary data.</text>
</comment>
<accession>A0A9N8HAV3</accession>
<dbReference type="EMBL" id="CAICTM010000238">
    <property type="protein sequence ID" value="CAB9505660.1"/>
    <property type="molecule type" value="Genomic_DNA"/>
</dbReference>
<proteinExistence type="predicted"/>
<feature type="signal peptide" evidence="1">
    <location>
        <begin position="1"/>
        <end position="21"/>
    </location>
</feature>
<reference evidence="2" key="1">
    <citation type="submission" date="2020-06" db="EMBL/GenBank/DDBJ databases">
        <authorList>
            <consortium name="Plant Systems Biology data submission"/>
        </authorList>
    </citation>
    <scope>NUCLEOTIDE SEQUENCE</scope>
    <source>
        <strain evidence="2">D6</strain>
    </source>
</reference>
<protein>
    <recommendedName>
        <fullName evidence="4">TIL domain-containing protein</fullName>
    </recommendedName>
</protein>
<evidence type="ECO:0008006" key="4">
    <source>
        <dbReference type="Google" id="ProtNLM"/>
    </source>
</evidence>
<keyword evidence="1" id="KW-0732">Signal</keyword>
<evidence type="ECO:0000313" key="3">
    <source>
        <dbReference type="Proteomes" id="UP001153069"/>
    </source>
</evidence>
<keyword evidence="3" id="KW-1185">Reference proteome</keyword>
<dbReference type="AlphaFoldDB" id="A0A9N8HAV3"/>
<evidence type="ECO:0000313" key="2">
    <source>
        <dbReference type="EMBL" id="CAB9505660.1"/>
    </source>
</evidence>
<dbReference type="Proteomes" id="UP001153069">
    <property type="component" value="Unassembled WGS sequence"/>
</dbReference>
<organism evidence="2 3">
    <name type="scientific">Seminavis robusta</name>
    <dbReference type="NCBI Taxonomy" id="568900"/>
    <lineage>
        <taxon>Eukaryota</taxon>
        <taxon>Sar</taxon>
        <taxon>Stramenopiles</taxon>
        <taxon>Ochrophyta</taxon>
        <taxon>Bacillariophyta</taxon>
        <taxon>Bacillariophyceae</taxon>
        <taxon>Bacillariophycidae</taxon>
        <taxon>Naviculales</taxon>
        <taxon>Naviculaceae</taxon>
        <taxon>Seminavis</taxon>
    </lineage>
</organism>
<gene>
    <name evidence="2" type="ORF">SEMRO_239_G095750.1</name>
</gene>
<evidence type="ECO:0000256" key="1">
    <source>
        <dbReference type="SAM" id="SignalP"/>
    </source>
</evidence>